<dbReference type="AlphaFoldDB" id="A0A9Q3PSI1"/>
<name>A0A9Q3PSI1_9BASI</name>
<keyword evidence="2" id="KW-1185">Reference proteome</keyword>
<evidence type="ECO:0000313" key="2">
    <source>
        <dbReference type="Proteomes" id="UP000765509"/>
    </source>
</evidence>
<dbReference type="Proteomes" id="UP000765509">
    <property type="component" value="Unassembled WGS sequence"/>
</dbReference>
<dbReference type="EMBL" id="AVOT02090245">
    <property type="protein sequence ID" value="MBW0572538.1"/>
    <property type="molecule type" value="Genomic_DNA"/>
</dbReference>
<gene>
    <name evidence="1" type="ORF">O181_112253</name>
</gene>
<proteinExistence type="predicted"/>
<sequence length="82" mass="9559">MESWPSLEEGPWSMDKDISFIEEKEVWATYINPQEIDENTDRFLNIKPEPCPDISTIVLPYIKFEDIFGKENSPSETLISHP</sequence>
<evidence type="ECO:0000313" key="1">
    <source>
        <dbReference type="EMBL" id="MBW0572538.1"/>
    </source>
</evidence>
<protein>
    <submittedName>
        <fullName evidence="1">Uncharacterized protein</fullName>
    </submittedName>
</protein>
<comment type="caution">
    <text evidence="1">The sequence shown here is derived from an EMBL/GenBank/DDBJ whole genome shotgun (WGS) entry which is preliminary data.</text>
</comment>
<reference evidence="1" key="1">
    <citation type="submission" date="2021-03" db="EMBL/GenBank/DDBJ databases">
        <title>Draft genome sequence of rust myrtle Austropuccinia psidii MF-1, a brazilian biotype.</title>
        <authorList>
            <person name="Quecine M.C."/>
            <person name="Pachon D.M.R."/>
            <person name="Bonatelli M.L."/>
            <person name="Correr F.H."/>
            <person name="Franceschini L.M."/>
            <person name="Leite T.F."/>
            <person name="Margarido G.R.A."/>
            <person name="Almeida C.A."/>
            <person name="Ferrarezi J.A."/>
            <person name="Labate C.A."/>
        </authorList>
    </citation>
    <scope>NUCLEOTIDE SEQUENCE</scope>
    <source>
        <strain evidence="1">MF-1</strain>
    </source>
</reference>
<accession>A0A9Q3PSI1</accession>
<organism evidence="1 2">
    <name type="scientific">Austropuccinia psidii MF-1</name>
    <dbReference type="NCBI Taxonomy" id="1389203"/>
    <lineage>
        <taxon>Eukaryota</taxon>
        <taxon>Fungi</taxon>
        <taxon>Dikarya</taxon>
        <taxon>Basidiomycota</taxon>
        <taxon>Pucciniomycotina</taxon>
        <taxon>Pucciniomycetes</taxon>
        <taxon>Pucciniales</taxon>
        <taxon>Sphaerophragmiaceae</taxon>
        <taxon>Austropuccinia</taxon>
    </lineage>
</organism>